<gene>
    <name evidence="2" type="ORF">GCM10010251_27610</name>
</gene>
<dbReference type="AlphaFoldDB" id="A0A918F8F2"/>
<sequence>MSVASSVEHHRGAAQTGRTLLRWRILLRNTHIGVGMGLIIGVLALQTPVAVAAGDSGVDIHPGKASPGSTVTVSTTACGKDVTYGKGESEAGGKFHLFEGDHKGELKGRFTVPEGTEDRTDTVTLKCPPRIKLTDTYEITSRQPNGAVEAGFGDATDSDTQLVLGSVLIAAAGAGWLVRMRHRSNSHQT</sequence>
<organism evidence="2 3">
    <name type="scientific">Streptomyces aurantiogriseus</name>
    <dbReference type="NCBI Taxonomy" id="66870"/>
    <lineage>
        <taxon>Bacteria</taxon>
        <taxon>Bacillati</taxon>
        <taxon>Actinomycetota</taxon>
        <taxon>Actinomycetes</taxon>
        <taxon>Kitasatosporales</taxon>
        <taxon>Streptomycetaceae</taxon>
        <taxon>Streptomyces</taxon>
    </lineage>
</organism>
<keyword evidence="1" id="KW-0812">Transmembrane</keyword>
<reference evidence="2" key="1">
    <citation type="journal article" date="2014" name="Int. J. Syst. Evol. Microbiol.">
        <title>Complete genome sequence of Corynebacterium casei LMG S-19264T (=DSM 44701T), isolated from a smear-ripened cheese.</title>
        <authorList>
            <consortium name="US DOE Joint Genome Institute (JGI-PGF)"/>
            <person name="Walter F."/>
            <person name="Albersmeier A."/>
            <person name="Kalinowski J."/>
            <person name="Ruckert C."/>
        </authorList>
    </citation>
    <scope>NUCLEOTIDE SEQUENCE</scope>
    <source>
        <strain evidence="2">JCM 4346</strain>
    </source>
</reference>
<reference evidence="2" key="2">
    <citation type="submission" date="2020-09" db="EMBL/GenBank/DDBJ databases">
        <authorList>
            <person name="Sun Q."/>
            <person name="Ohkuma M."/>
        </authorList>
    </citation>
    <scope>NUCLEOTIDE SEQUENCE</scope>
    <source>
        <strain evidence="2">JCM 4346</strain>
    </source>
</reference>
<feature type="transmembrane region" description="Helical" evidence="1">
    <location>
        <begin position="161"/>
        <end position="178"/>
    </location>
</feature>
<evidence type="ECO:0000313" key="3">
    <source>
        <dbReference type="Proteomes" id="UP000658320"/>
    </source>
</evidence>
<comment type="caution">
    <text evidence="2">The sequence shown here is derived from an EMBL/GenBank/DDBJ whole genome shotgun (WGS) entry which is preliminary data.</text>
</comment>
<dbReference type="Proteomes" id="UP000658320">
    <property type="component" value="Unassembled WGS sequence"/>
</dbReference>
<name>A0A918F8F2_9ACTN</name>
<protein>
    <recommendedName>
        <fullName evidence="4">Sortase</fullName>
    </recommendedName>
</protein>
<proteinExistence type="predicted"/>
<accession>A0A918F8F2</accession>
<feature type="transmembrane region" description="Helical" evidence="1">
    <location>
        <begin position="32"/>
        <end position="53"/>
    </location>
</feature>
<evidence type="ECO:0000313" key="2">
    <source>
        <dbReference type="EMBL" id="GGR10232.1"/>
    </source>
</evidence>
<keyword evidence="1" id="KW-0472">Membrane</keyword>
<keyword evidence="1" id="KW-1133">Transmembrane helix</keyword>
<evidence type="ECO:0000256" key="1">
    <source>
        <dbReference type="SAM" id="Phobius"/>
    </source>
</evidence>
<keyword evidence="3" id="KW-1185">Reference proteome</keyword>
<evidence type="ECO:0008006" key="4">
    <source>
        <dbReference type="Google" id="ProtNLM"/>
    </source>
</evidence>
<dbReference type="EMBL" id="BMSX01000005">
    <property type="protein sequence ID" value="GGR10232.1"/>
    <property type="molecule type" value="Genomic_DNA"/>
</dbReference>